<protein>
    <recommendedName>
        <fullName evidence="3">RNase H type-1 domain-containing protein</fullName>
    </recommendedName>
</protein>
<proteinExistence type="predicted"/>
<keyword evidence="2" id="KW-1185">Reference proteome</keyword>
<dbReference type="InterPro" id="IPR036397">
    <property type="entry name" value="RNaseH_sf"/>
</dbReference>
<accession>A0AAV6V393</accession>
<evidence type="ECO:0000313" key="2">
    <source>
        <dbReference type="Proteomes" id="UP000827092"/>
    </source>
</evidence>
<dbReference type="AlphaFoldDB" id="A0AAV6V393"/>
<dbReference type="EMBL" id="JAFNEN010000164">
    <property type="protein sequence ID" value="KAG8191185.1"/>
    <property type="molecule type" value="Genomic_DNA"/>
</dbReference>
<reference evidence="1 2" key="1">
    <citation type="journal article" date="2022" name="Nat. Ecol. Evol.">
        <title>A masculinizing supergene underlies an exaggerated male reproductive morph in a spider.</title>
        <authorList>
            <person name="Hendrickx F."/>
            <person name="De Corte Z."/>
            <person name="Sonet G."/>
            <person name="Van Belleghem S.M."/>
            <person name="Kostlbacher S."/>
            <person name="Vangestel C."/>
        </authorList>
    </citation>
    <scope>NUCLEOTIDE SEQUENCE [LARGE SCALE GENOMIC DNA]</scope>
    <source>
        <strain evidence="1">W744_W776</strain>
    </source>
</reference>
<dbReference type="Proteomes" id="UP000827092">
    <property type="component" value="Unassembled WGS sequence"/>
</dbReference>
<name>A0AAV6V393_9ARAC</name>
<evidence type="ECO:0008006" key="3">
    <source>
        <dbReference type="Google" id="ProtNLM"/>
    </source>
</evidence>
<evidence type="ECO:0000313" key="1">
    <source>
        <dbReference type="EMBL" id="KAG8191185.1"/>
    </source>
</evidence>
<comment type="caution">
    <text evidence="1">The sequence shown here is derived from an EMBL/GenBank/DDBJ whole genome shotgun (WGS) entry which is preliminary data.</text>
</comment>
<dbReference type="GO" id="GO:0003676">
    <property type="term" value="F:nucleic acid binding"/>
    <property type="evidence" value="ECO:0007669"/>
    <property type="project" value="InterPro"/>
</dbReference>
<organism evidence="1 2">
    <name type="scientific">Oedothorax gibbosus</name>
    <dbReference type="NCBI Taxonomy" id="931172"/>
    <lineage>
        <taxon>Eukaryota</taxon>
        <taxon>Metazoa</taxon>
        <taxon>Ecdysozoa</taxon>
        <taxon>Arthropoda</taxon>
        <taxon>Chelicerata</taxon>
        <taxon>Arachnida</taxon>
        <taxon>Araneae</taxon>
        <taxon>Araneomorphae</taxon>
        <taxon>Entelegynae</taxon>
        <taxon>Araneoidea</taxon>
        <taxon>Linyphiidae</taxon>
        <taxon>Erigoninae</taxon>
        <taxon>Oedothorax</taxon>
    </lineage>
</organism>
<gene>
    <name evidence="1" type="ORF">JTE90_011869</name>
</gene>
<sequence>MHFAVVPAHVGIDGNESADILAKEARKLNNDVLPQTTLNDINYGTSLLIFWQKSKKINNDVLPQSTLMTSTTERVC</sequence>
<dbReference type="Gene3D" id="3.30.420.10">
    <property type="entry name" value="Ribonuclease H-like superfamily/Ribonuclease H"/>
    <property type="match status" value="1"/>
</dbReference>